<dbReference type="NCBIfam" id="NF047352">
    <property type="entry name" value="P_loop_sacsin"/>
    <property type="match status" value="3"/>
</dbReference>
<name>A0AAD8FVK0_ACIOX</name>
<feature type="domain" description="HEPN" evidence="2">
    <location>
        <begin position="4133"/>
        <end position="4249"/>
    </location>
</feature>
<dbReference type="SUPFAM" id="SSF46565">
    <property type="entry name" value="Chaperone J-domain"/>
    <property type="match status" value="1"/>
</dbReference>
<dbReference type="Gene3D" id="1.10.287.110">
    <property type="entry name" value="DnaJ domain"/>
    <property type="match status" value="1"/>
</dbReference>
<dbReference type="InterPro" id="IPR036890">
    <property type="entry name" value="HATPase_C_sf"/>
</dbReference>
<protein>
    <submittedName>
        <fullName evidence="3">Sacsin-like</fullName>
    </submittedName>
</protein>
<keyword evidence="1" id="KW-0175">Coiled coil</keyword>
<dbReference type="InterPro" id="IPR036869">
    <property type="entry name" value="J_dom_sf"/>
</dbReference>
<dbReference type="PANTHER" id="PTHR46919:SF2">
    <property type="entry name" value="SACSIN"/>
    <property type="match status" value="1"/>
</dbReference>
<dbReference type="PANTHER" id="PTHR46919">
    <property type="entry name" value="ZINC FINGER, C3HC4 TYPE (RING FINGER) FAMILY PROTEIN"/>
    <property type="match status" value="1"/>
</dbReference>
<evidence type="ECO:0000313" key="4">
    <source>
        <dbReference type="Proteomes" id="UP001230051"/>
    </source>
</evidence>
<dbReference type="PROSITE" id="PS50910">
    <property type="entry name" value="HEPN"/>
    <property type="match status" value="1"/>
</dbReference>
<dbReference type="Gene3D" id="3.30.565.10">
    <property type="entry name" value="Histidine kinase-like ATPase, C-terminal domain"/>
    <property type="match status" value="1"/>
</dbReference>
<reference evidence="3" key="1">
    <citation type="submission" date="2022-02" db="EMBL/GenBank/DDBJ databases">
        <title>Atlantic sturgeon de novo genome assembly.</title>
        <authorList>
            <person name="Stock M."/>
            <person name="Klopp C."/>
            <person name="Guiguen Y."/>
            <person name="Cabau C."/>
            <person name="Parinello H."/>
            <person name="Santidrian Yebra-Pimentel E."/>
            <person name="Kuhl H."/>
            <person name="Dirks R.P."/>
            <person name="Guessner J."/>
            <person name="Wuertz S."/>
            <person name="Du K."/>
            <person name="Schartl M."/>
        </authorList>
    </citation>
    <scope>NUCLEOTIDE SEQUENCE</scope>
    <source>
        <strain evidence="3">STURGEONOMICS-FGT-2020</strain>
        <tissue evidence="3">Whole blood</tissue>
    </source>
</reference>
<dbReference type="InterPro" id="IPR058210">
    <property type="entry name" value="SACS/Nov_dom"/>
</dbReference>
<organism evidence="3 4">
    <name type="scientific">Acipenser oxyrinchus oxyrinchus</name>
    <dbReference type="NCBI Taxonomy" id="40147"/>
    <lineage>
        <taxon>Eukaryota</taxon>
        <taxon>Metazoa</taxon>
        <taxon>Chordata</taxon>
        <taxon>Craniata</taxon>
        <taxon>Vertebrata</taxon>
        <taxon>Euteleostomi</taxon>
        <taxon>Actinopterygii</taxon>
        <taxon>Chondrostei</taxon>
        <taxon>Acipenseriformes</taxon>
        <taxon>Acipenseridae</taxon>
        <taxon>Acipenser</taxon>
    </lineage>
</organism>
<dbReference type="SUPFAM" id="SSF81593">
    <property type="entry name" value="Nucleotidyltransferase substrate binding subunit/domain"/>
    <property type="match status" value="1"/>
</dbReference>
<dbReference type="InterPro" id="IPR007842">
    <property type="entry name" value="HEPN_dom"/>
</dbReference>
<evidence type="ECO:0000313" key="3">
    <source>
        <dbReference type="EMBL" id="KAK1153422.1"/>
    </source>
</evidence>
<keyword evidence="4" id="KW-1185">Reference proteome</keyword>
<dbReference type="SMART" id="SM00748">
    <property type="entry name" value="HEPN"/>
    <property type="match status" value="1"/>
</dbReference>
<dbReference type="Gene3D" id="1.20.120.330">
    <property type="entry name" value="Nucleotidyltransferases domain 2"/>
    <property type="match status" value="1"/>
</dbReference>
<sequence length="4258" mass="486822">MNHERKSHKRRRFRATAPPFLDYLKDILRRYPDGGQILKELIQNADDAKATEVVFLYDERNYGTENLWEEDLHKFQGPALLAYNNSVFTEEDWKGIQATGRSVKSKDPNRIGRFGIGFNSIYHITDLPCIFSGKNVGFMDPQEKYFDDGGYLWSLEHEDDQEDLQKHPNQFEPLKQILRAIGSQTSWDDLLREQNFQGTLFRFPLREELSQISDNLYDQSRVFDLFDSFTADADMSLLFLKNVASISLKHIDRDGTVKNILTITASQEEVTPGGTDQERLELLSGADACSVFKVITSESPAEQKSCKWLVSTFTATGIVYGELHKLAEKLNYRPCIGLAFPLDKDHDGEFKGRLSCFLPLPDNDSNTTGLPVHVNACFGLTDNRRYIKWVEEDQKHDEAAQWNELLVEKLLPPAYCHIILDAIALTLTGDPLMNPSMTYNLWPDLDSIAHKERWATMANMMATSLVEYRVLCSAHSSTNWIYPKEAVFQECSEDVDIMTAVESFLLSQRKLLVKVPSHVYRTVQSVKEYCITMATPEFINRILKTCNLNSITRDQKMLLLEFILRCEDSQGLKGVPLLPLSDGSFTTLQASNYGEKVFIDSEDFPRTLLPGLAKTFISEDLKPTVLGSLRRLASKNNFNLQCLNVKLVTENIKDAFPFNWARGSDHVTWDARNHLDRSDKWLPQLWHFLKKHCPTDLRPFEGLPVIPLRCQAEAKGTVVLARLIKNTTLIFQELNGCRLRDEMVALIGKLGGTVIKQSDEFLDHPKLKDYIFLPSVSNFLTLLSNLGVDAVKSKLSAMSVEERNQIRNFISEANSFVQAEKSLISELPIFHQMLSLASPNQGLIAATNYAAINCDTLPCVPGDVVLPKTVLKCTGECDRKLLLQLKGSLLSAADVALQIVTGVENGLYRESHQKDTNMLWILRNSDMLFNQQDLIRKKCETLKFLNSRGTGVQPSALFDPEVKTFKDLLSCDFFPSKDFNEKGVLKTLRRLGLRSSLGDINADEFLIIAREVDREKNDQARKKSDALVAVCNDTDVLSKFSSKQLETLCSLAWVQTAKPTEKQSSNWYKPKDIKDSSLGSLVGLVIPLTTQFNRKACQALGLTVPPPPAKVIENLKVLSENYKEEDKFSILTNVNSIYSHIQKNLDKFTSLTDLPIWNGDGFSQPKDIILAYPKELDLSHCMKKVPPELSKYSDLLKKCGVKPSLSPAEVVNLLYDLQKNIDSRTASARPEELQLAISVLEWMRKTNQDLESLDCENDLPVPVHKKGMEGDFCLQPLSKVLYRDISPEALDDLQQDEEEFHVVHKEILQATAEYLHVHNLSTRILKPEFIEQCGQSEAITLRIKNILKEYDEESDLFKELIQNAEDAKATVCCFLVDMRQNKDSPESLIDPGMASCHGPSLWSHNNEVFTEDNFKNITKIGSASKEHQVEKIGNFGLGFNAVYHITDIPSILSGKTLLIFDPNVTHLQKHIKSKSNPGIKLDLSRSDRVLKRFPGQFKPYHNIFGCNIKADQFDYKGTLIKLPFRTIAEVEKSEISTKCYDESRIQSLTDTFKETSQNMLLFLRRVEKVSLEVLSQTASAEDQSSATTVLTLTRKDICKYNVADNIPFRHLQQNSVSKLERFNGKCRGIIDINTFGVMEITSEVPEAPQMLQYWLVHSCFGVGKALQMVCDKSLLALPLGSVAAPLIQSKEAPGKWRPDTEAAVGQVFCFLPLSIQSGLPVHINGSFSVTSNRKNIWTTGLKGDWNEALLQDAVNVAYVTTLLQLQKMCQESRIEGYNYYTFWPNMEKVLKPFAATAKAFYEAVAKGFQGHPLNILGNGNDWCDIDHARFLDYEIINSEKIGEAASKEFADRLKRPLQAVNLPDWVRKGFTVNGHGDIIDKYTYDWIQFYSEIVFDNLQSMDACTRNAFILHAIDLRNPSIDELLKAQPCIPSSKRGELQYINNLIHPKGKVAPLYDKEEGRIPTGAEGDFLHPERLTRLETLGMIKDEASISQLIERAQTVEHLWQQNKAKAYNRVQNILALLSNVKVNNTVQEEIQDIVLLPAHTPISPSNIALKNICLVKPKDLYSHKHKWLVNMIQPILAKNELGTDFKISSEVKSILGLDKDPSLDTVLLQLKKALKCCHKIQPTEVKQIAEKCYSYLNKHLKETHSSRKILARELKFNFILVEGKFVPFDKVAHQVSFDAAPYLYKLPEEYTRFDDLWKCVGIKKLFSLSDYSSVLQQISDTYKEKRLNKSDLELSLRVITTGFGELPEEDIDSFEVQKILLPDDKCVLRPVSKLHYNDTPWLELGENKALCHKSISREVALRLKVQTTKHKALADMTVDPLSRWMKPFGAHEELTARLSNIIKAYPSKKDILKELIQNADDAKATEIHFIWDQRHHPTKKTFGEKWIPLQGPALCVYNNKRFTEADFEGIQQLGEGGKGNNPEKTGKYGLGFNSVYHLTDCPSFVSGNSRLCVFDPNVAYLQTATNRDPGGEIAINNEFRSTFSDVYDTYLPSLYDLDMGTLFRIPLRTPEMALESKIANAQVVNDEDINSLVDVLRDDSDSLILFLNNIQKITFQKLGWETNKLEPLLTVEMKMSEESMKKRKDFQEKVQKIADLKTELADIEPYQTVYNIEIHCKDKGPTQWILAKQVGIQEEKIRATMQDLKLDRILLPHGAIAASLNSDVRGRAFCSLPLPVETGLPVHVNGNFAVDFARRDLWKQDGSSVKTEWNENLKIHVIAPLYGDLLSYIIGHLFPVRDRTLRFQNETSCEIHLEQFLEIFPCMFENIHPQWQETVSQVYRSIHARKQEVIPLFRYEEVKISTFTDKILTVSWSSVGKEKCNEEPHFMIETCTEEQVMTLQNMDMKLVLPFETLKGIFEGFKKAGTNATSLNPESLRKFLMAHPLLNKESSLSVPVNKSPMKKERQLNILLEYCLKDVNKKNRNCLEGLPLLLTQDNIVRRFQLRAPKYTSQFHDLFPDLKHLFANSHYNTEATLKEIGFLKAFTVAESAQFIRGKLSREVTGDDCHSWPVLPKNDEKWIKKLWEYFHRQFHISGTSKEEKKADAFKELKTHFSDLAILPVLIQHNEKILTSLNCLQNVVYEAEFDRIGNLLSKIGFAQLDRSLLEFDIGYHVIKPHLLQTGEHSSVLDQLTCKKEVQWSQLSNSMEYDTMLQFLFEGLQKCKDKQSYKNNFRYLPLFEMTQGCRQSINRFKCVFILKSKYDVTFSELHHVDRTVAFLKDTHLNNELAEELEIKVVNDLEFFISVILGRLQQLSESQMLQAINLLLKVMCDYPSDYEKSKNQILSALKPVKFLKDMHGNLREASFFYDKEDRLFKAMDLKETFIPQSFFKNVQPEYMFKILLIDLGMKMTPSQDDLLYFASLVAQDAAKGAPMEILKPKTDSLLDALFKIHEKELDADFLEKLSHIKFIYPYEVCSKLCDLHPPYVGGKLFIALKGSMVKQRDNDDELIWTSMPILPFSKTAIILNKSGALYLPPHDLVLQNIRNVSKVDCKTDQLLETRSKVLETAYDFLQKNTSYDSMSLSDIPFILVEDDKSLVKSNQVIVSLKHDLEFRPFLYKLPCKLAPYRDLFQRIGVSEQATADHYCTVLRALYQDTKGMNCFQPNQIQTAKRAVQHFFETLKKDSDNQDLQSLKPLYLPATDGKLYESSSLYYNDRVSTGPKTNLQSLEEMFKFMVNLNECYLDWNIYKIQEMFKLLPQEIQPKMLSQTTQEDLEESNLKLCQLGESCDFQLHLLNLLVSPSFGEGVICLLKEQYKEQLTETESVSELKEIFSKISITCCEKLETVLVYNCEHLKNTNVQKQVYLRKHQDGHCDFFVEHQDGLQGRKMVKIPLCLAEEINLLLKNMLNQTSILILFEMLCCDDPEDIYNVLKEREIHSFNCKGYSSFKLPDPGEVIPIYFLDFLEMDFLNNFEKGEFVGYLEPSSLPEEIYLYAIVVECLGTQKRADGEVLMYRIQIGSENIVEVTKTDIYQFKRAKGVNNNCRDLVPVAPGKEPNEIPAGKFSKSFDEIKKEIDEYFEKISKLPKEERDKAIRRLYLKWHPDKNLDNSELATEVYKYIEQLKEGRRVSAKQGKSQTSENIFKTWSRQARNHKQGRSDFKHRYSSWDHDFFSFHHRYQPNPEEAKRWFKQAECDLSAASVDVGQSTTEWVFFKVHQAVEKALIAAQYRKEGRYTKDHNIVGLAKTVSAFCGSLTELIDIVCKLKHHGVDSKKTQYPNCHAAPNIPNGQFPSDKEQEVLELGKSLLAKIRDYIS</sequence>
<dbReference type="Pfam" id="PF25794">
    <property type="entry name" value="SACS"/>
    <property type="match status" value="3"/>
</dbReference>
<evidence type="ECO:0000256" key="1">
    <source>
        <dbReference type="SAM" id="Coils"/>
    </source>
</evidence>
<dbReference type="EMBL" id="JAGXEW010000041">
    <property type="protein sequence ID" value="KAK1153422.1"/>
    <property type="molecule type" value="Genomic_DNA"/>
</dbReference>
<gene>
    <name evidence="3" type="primary">SACS</name>
    <name evidence="3" type="ORF">AOXY_G29932</name>
</gene>
<accession>A0AAD8FVK0</accession>
<feature type="coiled-coil region" evidence="1">
    <location>
        <begin position="1343"/>
        <end position="1370"/>
    </location>
</feature>
<dbReference type="Proteomes" id="UP001230051">
    <property type="component" value="Unassembled WGS sequence"/>
</dbReference>
<comment type="caution">
    <text evidence="3">The sequence shown here is derived from an EMBL/GenBank/DDBJ whole genome shotgun (WGS) entry which is preliminary data.</text>
</comment>
<evidence type="ECO:0000259" key="2">
    <source>
        <dbReference type="PROSITE" id="PS50910"/>
    </source>
</evidence>
<proteinExistence type="predicted"/>
<dbReference type="SUPFAM" id="SSF55874">
    <property type="entry name" value="ATPase domain of HSP90 chaperone/DNA topoisomerase II/histidine kinase"/>
    <property type="match status" value="3"/>
</dbReference>
<dbReference type="Pfam" id="PF05168">
    <property type="entry name" value="HEPN"/>
    <property type="match status" value="1"/>
</dbReference>